<evidence type="ECO:0000256" key="1">
    <source>
        <dbReference type="SAM" id="Phobius"/>
    </source>
</evidence>
<proteinExistence type="predicted"/>
<organism evidence="2 3">
    <name type="scientific">Aliiroseovarius sediminilitoris</name>
    <dbReference type="NCBI Taxonomy" id="1173584"/>
    <lineage>
        <taxon>Bacteria</taxon>
        <taxon>Pseudomonadati</taxon>
        <taxon>Pseudomonadota</taxon>
        <taxon>Alphaproteobacteria</taxon>
        <taxon>Rhodobacterales</taxon>
        <taxon>Paracoccaceae</taxon>
        <taxon>Aliiroseovarius</taxon>
    </lineage>
</organism>
<evidence type="ECO:0000313" key="3">
    <source>
        <dbReference type="Proteomes" id="UP000199650"/>
    </source>
</evidence>
<evidence type="ECO:0000313" key="2">
    <source>
        <dbReference type="EMBL" id="SEW10104.1"/>
    </source>
</evidence>
<name>A0A1I0P782_9RHOB</name>
<accession>A0A1I0P782</accession>
<dbReference type="OrthoDB" id="7873462at2"/>
<keyword evidence="3" id="KW-1185">Reference proteome</keyword>
<protein>
    <submittedName>
        <fullName evidence="2">Uncharacterized protein</fullName>
    </submittedName>
</protein>
<keyword evidence="1" id="KW-1133">Transmembrane helix</keyword>
<dbReference type="Proteomes" id="UP000199650">
    <property type="component" value="Unassembled WGS sequence"/>
</dbReference>
<dbReference type="RefSeq" id="WP_091429398.1">
    <property type="nucleotide sequence ID" value="NZ_FOJB01000001.1"/>
</dbReference>
<sequence>MKKLLRTLGLVSLVFAATSWLAERVFYGGVDENGVLQESLNLPLSVFLGVAGGVCLLLSFVVRPNR</sequence>
<dbReference type="EMBL" id="FOJB01000001">
    <property type="protein sequence ID" value="SEW10104.1"/>
    <property type="molecule type" value="Genomic_DNA"/>
</dbReference>
<keyword evidence="1" id="KW-0472">Membrane</keyword>
<gene>
    <name evidence="2" type="ORF">SAMN05444851_1402</name>
</gene>
<feature type="transmembrane region" description="Helical" evidence="1">
    <location>
        <begin position="40"/>
        <end position="62"/>
    </location>
</feature>
<keyword evidence="1" id="KW-0812">Transmembrane</keyword>
<reference evidence="2 3" key="1">
    <citation type="submission" date="2016-10" db="EMBL/GenBank/DDBJ databases">
        <authorList>
            <person name="de Groot N.N."/>
        </authorList>
    </citation>
    <scope>NUCLEOTIDE SEQUENCE [LARGE SCALE GENOMIC DNA]</scope>
    <source>
        <strain evidence="2 3">DSM 29439</strain>
    </source>
</reference>
<dbReference type="AlphaFoldDB" id="A0A1I0P782"/>
<dbReference type="STRING" id="1173584.SAMN05444851_1402"/>